<dbReference type="NCBIfam" id="TIGR01965">
    <property type="entry name" value="VCBS_repeat"/>
    <property type="match status" value="1"/>
</dbReference>
<feature type="compositionally biased region" description="Acidic residues" evidence="1">
    <location>
        <begin position="81"/>
        <end position="90"/>
    </location>
</feature>
<dbReference type="PANTHER" id="PTHR34720">
    <property type="entry name" value="MICROCYSTIN DEPENDENT PROTEIN"/>
    <property type="match status" value="1"/>
</dbReference>
<dbReference type="NCBIfam" id="NF012211">
    <property type="entry name" value="tand_rpt_95"/>
    <property type="match status" value="9"/>
</dbReference>
<dbReference type="EMBL" id="AP022563">
    <property type="protein sequence ID" value="BBX18122.1"/>
    <property type="molecule type" value="Genomic_DNA"/>
</dbReference>
<dbReference type="InterPro" id="IPR010221">
    <property type="entry name" value="VCBS_dom"/>
</dbReference>
<sequence length="1406" mass="145348">MSLGIGAAVATGHGIGLGIAAADETGKRPSIDARSNPPAPSRDAPMPSTDRGDLESDESDVDLVEADSPSEDTSVDAPMTVDEDPVDEIDSQAPAPEPAPRRAARAHATVSTPARQDDSRYANPDASATERVHTPLFSAQNADDVGTTGDRRSAPSTATTEHELVSATIPAAPAPLKRQPVGPVEATLGAPGAIFNIAATAVSMLLAPFIAPAPTAPARPPLTLFALLGWVRREIQRTFFNRTPNAVVDEVTTSEGLATTIPVLANDIDADGDVLTVTRLTQPEHGTVVLNADGTITYTPDGDFFGTDSFTYRVSDAGSPWHIHGLSGFFAGGGHAHTGQVNVTVTAVNDAPVAVDDAVTTAEDTAVSGHLLDNDNDVDTPAAARSAALATGPTNGTVVVGPTGTYTYTPNAHFHGTDEFTYTLSDGDLTDIGKVAITVTPVNDAPVAAADTVSIAEDTHANHIDVLANDTDHDTDDTHTVHAVTDGANGTVVNNGTSVLYTPNPDFRGTDSFTYTTIDSAGATSTATVTVNVSNVNDTPTAVPDAFTTAEDTPVTLDVLDNDTDPDEDGLGRELVTAPGHGTLTEINDGPDAGAWIYTPAPDFHGTDSFTYRAVDGTEHSNTVTVTITVTAVNDAPVAYADTYATAQNTPLIVAVAGGVLANDSDPDASDPDDTPLTAIVVDHPDHGTLVLNPDGSFTYTPVTNYHGTDTFTYTVFDSDLAGNTATVTVTVDAVASPITANDDVYTGLPGDNIDVSPTANDTTELTSPLGRVTIVAGPANGRLFETLGRWTYSSLDDFVGTDTFTYVVADSSDPTVVSNTATVTINVVRPIVANDDAYTAVSGAAVALTPAVTANDTTVLDRPFGPITILTGPKNGQLFDDNGVLTYRSWDGFLGTDSFTYTVPDMFNSDVVSNVATVVITVVPYNPLTAVDDAYAILGRATVLTPTANDTSDLSRPLGAITIVDGPSNGTLTQTGGTLTYTPTAGYVGADSFTYTVGDSVDSTLESNTATVTLTVIAYNPILATDDAFTIPFDTPTALTPGLTVNDTSDLGNPLGAITITDGPANGTLTNVGGTFTYTPNAGYSGTDTFTYTVADSVDPAKVSVPATVTLTVSPYSPILARNDVYTVLSGNFATRLLPAITANDTNTISERLGAISIVTAPTHGTIIERDGVLTYSPFDDYTGIDSFTYTVADSGYPNIVSNPATVTLIVVDSLPVFANDDNLRVFTNEPLTLTPTITRNDGTAAGNEVGAISVLSQPVNGTLTETNGTLIYTPNTNFNGVDSFVYTVADSADPTVVSLPAQVTLTVSDPIAATNDFYWVSANVTTTLSPAATANDVTYTGNALGAPVFSAQPLGGTVTVVGNTWVFTPRAGFTGLTTLGYTVADSVNPGWKDSAIVFITVSAD</sequence>
<organism evidence="2 3">
    <name type="scientific">Mycolicibacterium duvalii</name>
    <dbReference type="NCBI Taxonomy" id="39688"/>
    <lineage>
        <taxon>Bacteria</taxon>
        <taxon>Bacillati</taxon>
        <taxon>Actinomycetota</taxon>
        <taxon>Actinomycetes</taxon>
        <taxon>Mycobacteriales</taxon>
        <taxon>Mycobacteriaceae</taxon>
        <taxon>Mycolicibacterium</taxon>
    </lineage>
</organism>
<dbReference type="Gene3D" id="2.60.40.2810">
    <property type="match status" value="3"/>
</dbReference>
<dbReference type="Proteomes" id="UP000467006">
    <property type="component" value="Chromosome"/>
</dbReference>
<evidence type="ECO:0000256" key="1">
    <source>
        <dbReference type="SAM" id="MobiDB-lite"/>
    </source>
</evidence>
<evidence type="ECO:0000313" key="2">
    <source>
        <dbReference type="EMBL" id="BBX18122.1"/>
    </source>
</evidence>
<reference evidence="2 3" key="1">
    <citation type="journal article" date="2019" name="Emerg. Microbes Infect.">
        <title>Comprehensive subspecies identification of 175 nontuberculous mycobacteria species based on 7547 genomic profiles.</title>
        <authorList>
            <person name="Matsumoto Y."/>
            <person name="Kinjo T."/>
            <person name="Motooka D."/>
            <person name="Nabeya D."/>
            <person name="Jung N."/>
            <person name="Uechi K."/>
            <person name="Horii T."/>
            <person name="Iida T."/>
            <person name="Fujita J."/>
            <person name="Nakamura S."/>
        </authorList>
    </citation>
    <scope>NUCLEOTIDE SEQUENCE [LARGE SCALE GENOMIC DNA]</scope>
    <source>
        <strain evidence="2 3">JCM 6396</strain>
    </source>
</reference>
<dbReference type="KEGG" id="mdu:MDUV_29820"/>
<dbReference type="Gene3D" id="2.60.40.3440">
    <property type="match status" value="8"/>
</dbReference>
<keyword evidence="3" id="KW-1185">Reference proteome</keyword>
<evidence type="ECO:0008006" key="4">
    <source>
        <dbReference type="Google" id="ProtNLM"/>
    </source>
</evidence>
<feature type="region of interest" description="Disordered" evidence="1">
    <location>
        <begin position="21"/>
        <end position="180"/>
    </location>
</feature>
<name>A0A7I7K415_9MYCO</name>
<feature type="compositionally biased region" description="Acidic residues" evidence="1">
    <location>
        <begin position="55"/>
        <end position="74"/>
    </location>
</feature>
<evidence type="ECO:0000313" key="3">
    <source>
        <dbReference type="Proteomes" id="UP000467006"/>
    </source>
</evidence>
<accession>A0A7I7K415</accession>
<proteinExistence type="predicted"/>
<protein>
    <recommendedName>
        <fullName evidence="4">Tandem-95 repeat protein</fullName>
    </recommendedName>
</protein>
<dbReference type="PANTHER" id="PTHR34720:SF9">
    <property type="entry name" value="BLR4714 PROTEIN"/>
    <property type="match status" value="1"/>
</dbReference>
<gene>
    <name evidence="2" type="ORF">MDUV_29820</name>
</gene>
<dbReference type="Pfam" id="PF17963">
    <property type="entry name" value="Big_9"/>
    <property type="match status" value="12"/>
</dbReference>